<reference evidence="15 16" key="1">
    <citation type="journal article" date="2013" name="ISME J.">
        <title>Comparative genomics of pathogenic lineages of Vibrio nigripulchritudo identifies virulence-associated traits.</title>
        <authorList>
            <person name="Goudenege D."/>
            <person name="Labreuche Y."/>
            <person name="Krin E."/>
            <person name="Ansquer D."/>
            <person name="Mangenot S."/>
            <person name="Calteau A."/>
            <person name="Medigue C."/>
            <person name="Mazel D."/>
            <person name="Polz M.F."/>
            <person name="Le Roux F."/>
        </authorList>
    </citation>
    <scope>NUCLEOTIDE SEQUENCE [LARGE SCALE GENOMIC DNA]</scope>
    <source>
        <strain evidence="15 16">SOn1</strain>
    </source>
</reference>
<dbReference type="Proteomes" id="UP000018211">
    <property type="component" value="Unassembled WGS sequence"/>
</dbReference>
<dbReference type="Gene3D" id="1.10.8.1080">
    <property type="match status" value="1"/>
</dbReference>
<comment type="subunit">
    <text evidence="1 13">Homodimer.</text>
</comment>
<dbReference type="PANTHER" id="PTHR10088:SF4">
    <property type="entry name" value="GLUCOKINASE REGULATORY PROTEIN"/>
    <property type="match status" value="1"/>
</dbReference>
<keyword evidence="3 13" id="KW-0119">Carbohydrate metabolism</keyword>
<evidence type="ECO:0000256" key="1">
    <source>
        <dbReference type="ARBA" id="ARBA00011738"/>
    </source>
</evidence>
<evidence type="ECO:0000256" key="9">
    <source>
        <dbReference type="ARBA" id="ARBA00067056"/>
    </source>
</evidence>
<dbReference type="InterPro" id="IPR040190">
    <property type="entry name" value="MURQ/GCKR"/>
</dbReference>
<evidence type="ECO:0000256" key="8">
    <source>
        <dbReference type="ARBA" id="ARBA00061234"/>
    </source>
</evidence>
<evidence type="ECO:0000256" key="3">
    <source>
        <dbReference type="ARBA" id="ARBA00023277"/>
    </source>
</evidence>
<dbReference type="PROSITE" id="PS01272">
    <property type="entry name" value="GCKR"/>
    <property type="match status" value="1"/>
</dbReference>
<organism evidence="15 16">
    <name type="scientific">Vibrio nigripulchritudo SOn1</name>
    <dbReference type="NCBI Taxonomy" id="1238450"/>
    <lineage>
        <taxon>Bacteria</taxon>
        <taxon>Pseudomonadati</taxon>
        <taxon>Pseudomonadota</taxon>
        <taxon>Gammaproteobacteria</taxon>
        <taxon>Vibrionales</taxon>
        <taxon>Vibrionaceae</taxon>
        <taxon>Vibrio</taxon>
    </lineage>
</organism>
<evidence type="ECO:0000256" key="13">
    <source>
        <dbReference type="HAMAP-Rule" id="MF_00068"/>
    </source>
</evidence>
<feature type="active site" description="Proton donor" evidence="13">
    <location>
        <position position="86"/>
    </location>
</feature>
<evidence type="ECO:0000256" key="2">
    <source>
        <dbReference type="ARBA" id="ARBA00023239"/>
    </source>
</evidence>
<dbReference type="SUPFAM" id="SSF53697">
    <property type="entry name" value="SIS domain"/>
    <property type="match status" value="1"/>
</dbReference>
<gene>
    <name evidence="13 15" type="primary">murQ</name>
    <name evidence="15" type="ORF">VIBNISOn1_1300005</name>
</gene>
<dbReference type="PANTHER" id="PTHR10088">
    <property type="entry name" value="GLUCOKINASE REGULATORY PROTEIN"/>
    <property type="match status" value="1"/>
</dbReference>
<dbReference type="EC" id="4.2.1.126" evidence="9 13"/>
<proteinExistence type="inferred from homology"/>
<evidence type="ECO:0000256" key="10">
    <source>
        <dbReference type="ARBA" id="ARBA00070061"/>
    </source>
</evidence>
<dbReference type="GO" id="GO:0016803">
    <property type="term" value="F:ether hydrolase activity"/>
    <property type="evidence" value="ECO:0007669"/>
    <property type="project" value="TreeGrafter"/>
</dbReference>
<dbReference type="CDD" id="cd05007">
    <property type="entry name" value="SIS_Etherase"/>
    <property type="match status" value="1"/>
</dbReference>
<evidence type="ECO:0000256" key="4">
    <source>
        <dbReference type="ARBA" id="ARBA00037880"/>
    </source>
</evidence>
<evidence type="ECO:0000313" key="16">
    <source>
        <dbReference type="Proteomes" id="UP000018211"/>
    </source>
</evidence>
<evidence type="ECO:0000256" key="11">
    <source>
        <dbReference type="ARBA" id="ARBA00077905"/>
    </source>
</evidence>
<feature type="domain" description="SIS" evidence="14">
    <location>
        <begin position="58"/>
        <end position="221"/>
    </location>
</feature>
<dbReference type="NCBIfam" id="TIGR00274">
    <property type="entry name" value="N-acetylmuramic acid 6-phosphate etherase"/>
    <property type="match status" value="1"/>
</dbReference>
<comment type="function">
    <text evidence="13">Specifically catalyzes the cleavage of the D-lactyl ether substituent of MurNAc 6-phosphate, producing GlcNAc 6-phosphate and D-lactate. Together with AnmK, is also required for the utilization of anhydro-N-acetylmuramic acid (anhMurNAc) either imported from the medium or derived from its own cell wall murein, and thus plays a role in cell wall recycling.</text>
</comment>
<dbReference type="FunFam" id="1.10.8.1080:FF:000001">
    <property type="entry name" value="N-acetylmuramic acid 6-phosphate etherase"/>
    <property type="match status" value="1"/>
</dbReference>
<dbReference type="GO" id="GO:0046348">
    <property type="term" value="P:amino sugar catabolic process"/>
    <property type="evidence" value="ECO:0007669"/>
    <property type="project" value="InterPro"/>
</dbReference>
<dbReference type="InterPro" id="IPR005488">
    <property type="entry name" value="Etherase_MurQ"/>
</dbReference>
<dbReference type="GO" id="GO:0009254">
    <property type="term" value="P:peptidoglycan turnover"/>
    <property type="evidence" value="ECO:0007669"/>
    <property type="project" value="UniProtKB-UniRule"/>
</dbReference>
<comment type="pathway">
    <text evidence="6 13">Amino-sugar metabolism; N-acetylmuramate degradation.</text>
</comment>
<name>A0AAV2VJL9_9VIBR</name>
<dbReference type="PROSITE" id="PS51464">
    <property type="entry name" value="SIS"/>
    <property type="match status" value="1"/>
</dbReference>
<dbReference type="InterPro" id="IPR046348">
    <property type="entry name" value="SIS_dom_sf"/>
</dbReference>
<comment type="catalytic activity">
    <reaction evidence="5 13">
        <text>N-acetyl-D-muramate 6-phosphate + H2O = N-acetyl-D-glucosamine 6-phosphate + (R)-lactate</text>
        <dbReference type="Rhea" id="RHEA:26410"/>
        <dbReference type="ChEBI" id="CHEBI:15377"/>
        <dbReference type="ChEBI" id="CHEBI:16004"/>
        <dbReference type="ChEBI" id="CHEBI:57513"/>
        <dbReference type="ChEBI" id="CHEBI:58722"/>
        <dbReference type="EC" id="4.2.1.126"/>
    </reaction>
</comment>
<evidence type="ECO:0000313" key="15">
    <source>
        <dbReference type="EMBL" id="CCO44939.1"/>
    </source>
</evidence>
<comment type="pathway">
    <text evidence="7 13">Amino-sugar metabolism; 1,6-anhydro-N-acetylmuramate degradation.</text>
</comment>
<dbReference type="GO" id="GO:0016835">
    <property type="term" value="F:carbon-oxygen lyase activity"/>
    <property type="evidence" value="ECO:0007669"/>
    <property type="project" value="UniProtKB-UniRule"/>
</dbReference>
<dbReference type="NCBIfam" id="NF009222">
    <property type="entry name" value="PRK12570.1"/>
    <property type="match status" value="1"/>
</dbReference>
<dbReference type="RefSeq" id="WP_022610599.1">
    <property type="nucleotide sequence ID" value="NZ_LK391965.1"/>
</dbReference>
<comment type="miscellaneous">
    <text evidence="13">A lyase-type mechanism (elimination/hydration) is suggested for the cleavage of the lactyl ether bond of MurNAc 6-phosphate, with the formation of an alpha,beta-unsaturated aldehyde intermediate with (E)-stereochemistry, followed by the syn addition of water to give product.</text>
</comment>
<evidence type="ECO:0000256" key="7">
    <source>
        <dbReference type="ARBA" id="ARBA00060595"/>
    </source>
</evidence>
<protein>
    <recommendedName>
        <fullName evidence="10 13">N-acetylmuramic acid 6-phosphate etherase</fullName>
        <shortName evidence="13">MurNAc-6-P etherase</shortName>
        <ecNumber evidence="9 13">4.2.1.126</ecNumber>
    </recommendedName>
    <alternativeName>
        <fullName evidence="12 13">N-acetylmuramic acid 6-phosphate hydrolase</fullName>
    </alternativeName>
    <alternativeName>
        <fullName evidence="11 13">N-acetylmuramic acid 6-phosphate lyase</fullName>
    </alternativeName>
</protein>
<comment type="similarity">
    <text evidence="8 13">Belongs to the GCKR-like family. MurNAc-6-P etherase subfamily.</text>
</comment>
<evidence type="ECO:0000256" key="12">
    <source>
        <dbReference type="ARBA" id="ARBA00084049"/>
    </source>
</evidence>
<dbReference type="EMBL" id="CAOF01000036">
    <property type="protein sequence ID" value="CCO44939.1"/>
    <property type="molecule type" value="Genomic_DNA"/>
</dbReference>
<comment type="pathway">
    <text evidence="4 13">Cell wall biogenesis; peptidoglycan recycling.</text>
</comment>
<dbReference type="GO" id="GO:0097367">
    <property type="term" value="F:carbohydrate derivative binding"/>
    <property type="evidence" value="ECO:0007669"/>
    <property type="project" value="InterPro"/>
</dbReference>
<evidence type="ECO:0000259" key="14">
    <source>
        <dbReference type="PROSITE" id="PS51464"/>
    </source>
</evidence>
<accession>A0AAV2VJL9</accession>
<sequence>MNRDELSRLTTESRNPNSAEIDTLPTLEMLKVINNEDQKVALAVKDVLPQIAEAVDAITNALANDGRLIYTGAGTSGRLGILDASECPPTYGTSPDMVVGVIAGGRQAILNAVENAEDNVSMGKQDLMQIKLSNRDVVVGIAASGQTPYVLSGLDYANELGATTVSISCNAASAMADVADIAITPIVGPEVVTGSSRMKAGTAQKLVLNMLTTGAMIRSGKVFGNLMVNVEANNAKLVQRQINIVVEATGVSADEASQALEQCGRQCKTAIFMILAGLDAEQAKSRLKEHNGFIRSALAAQQSL</sequence>
<comment type="caution">
    <text evidence="15">The sequence shown here is derived from an EMBL/GenBank/DDBJ whole genome shotgun (WGS) entry which is preliminary data.</text>
</comment>
<dbReference type="InterPro" id="IPR005486">
    <property type="entry name" value="Glucokinase_regulatory_CS"/>
</dbReference>
<dbReference type="InterPro" id="IPR001347">
    <property type="entry name" value="SIS_dom"/>
</dbReference>
<dbReference type="FunFam" id="3.40.50.10490:FF:000014">
    <property type="entry name" value="N-acetylmuramic acid 6-phosphate etherase"/>
    <property type="match status" value="1"/>
</dbReference>
<dbReference type="NCBIfam" id="NF003915">
    <property type="entry name" value="PRK05441.1"/>
    <property type="match status" value="1"/>
</dbReference>
<keyword evidence="2 13" id="KW-0456">Lyase</keyword>
<dbReference type="AlphaFoldDB" id="A0AAV2VJL9"/>
<feature type="active site" evidence="13">
    <location>
        <position position="117"/>
    </location>
</feature>
<evidence type="ECO:0000256" key="6">
    <source>
        <dbReference type="ARBA" id="ARBA00060532"/>
    </source>
</evidence>
<dbReference type="Gene3D" id="3.40.50.10490">
    <property type="entry name" value="Glucose-6-phosphate isomerase like protein, domain 1"/>
    <property type="match status" value="1"/>
</dbReference>
<evidence type="ECO:0000256" key="5">
    <source>
        <dbReference type="ARBA" id="ARBA00051747"/>
    </source>
</evidence>
<dbReference type="GO" id="GO:0097175">
    <property type="term" value="P:1,6-anhydro-N-acetyl-beta-muramic acid catabolic process"/>
    <property type="evidence" value="ECO:0007669"/>
    <property type="project" value="UniProtKB-UniRule"/>
</dbReference>
<dbReference type="Pfam" id="PF22645">
    <property type="entry name" value="GKRP_SIS_N"/>
    <property type="match status" value="1"/>
</dbReference>
<dbReference type="HAMAP" id="MF_00068">
    <property type="entry name" value="MurQ"/>
    <property type="match status" value="1"/>
</dbReference>